<evidence type="ECO:0000313" key="3">
    <source>
        <dbReference type="Proteomes" id="UP000824540"/>
    </source>
</evidence>
<feature type="region of interest" description="Disordered" evidence="1">
    <location>
        <begin position="87"/>
        <end position="112"/>
    </location>
</feature>
<keyword evidence="3" id="KW-1185">Reference proteome</keyword>
<comment type="caution">
    <text evidence="2">The sequence shown here is derived from an EMBL/GenBank/DDBJ whole genome shotgun (WGS) entry which is preliminary data.</text>
</comment>
<name>A0A8T2PN39_9TELE</name>
<organism evidence="2 3">
    <name type="scientific">Albula glossodonta</name>
    <name type="common">roundjaw bonefish</name>
    <dbReference type="NCBI Taxonomy" id="121402"/>
    <lineage>
        <taxon>Eukaryota</taxon>
        <taxon>Metazoa</taxon>
        <taxon>Chordata</taxon>
        <taxon>Craniata</taxon>
        <taxon>Vertebrata</taxon>
        <taxon>Euteleostomi</taxon>
        <taxon>Actinopterygii</taxon>
        <taxon>Neopterygii</taxon>
        <taxon>Teleostei</taxon>
        <taxon>Albuliformes</taxon>
        <taxon>Albulidae</taxon>
        <taxon>Albula</taxon>
    </lineage>
</organism>
<dbReference type="Proteomes" id="UP000824540">
    <property type="component" value="Unassembled WGS sequence"/>
</dbReference>
<protein>
    <submittedName>
        <fullName evidence="2">Uncharacterized protein</fullName>
    </submittedName>
</protein>
<accession>A0A8T2PN39</accession>
<evidence type="ECO:0000313" key="2">
    <source>
        <dbReference type="EMBL" id="KAG9351948.1"/>
    </source>
</evidence>
<proteinExistence type="predicted"/>
<dbReference type="AlphaFoldDB" id="A0A8T2PN39"/>
<dbReference type="EMBL" id="JAFBMS010000006">
    <property type="protein sequence ID" value="KAG9351948.1"/>
    <property type="molecule type" value="Genomic_DNA"/>
</dbReference>
<reference evidence="2" key="1">
    <citation type="thesis" date="2021" institute="BYU ScholarsArchive" country="Provo, UT, USA">
        <title>Applications of and Algorithms for Genome Assembly and Genomic Analyses with an Emphasis on Marine Teleosts.</title>
        <authorList>
            <person name="Pickett B.D."/>
        </authorList>
    </citation>
    <scope>NUCLEOTIDE SEQUENCE</scope>
    <source>
        <strain evidence="2">HI-2016</strain>
    </source>
</reference>
<gene>
    <name evidence="2" type="ORF">JZ751_023199</name>
</gene>
<evidence type="ECO:0000256" key="1">
    <source>
        <dbReference type="SAM" id="MobiDB-lite"/>
    </source>
</evidence>
<sequence>MECDKRIVVTGKRSKATDLIGQEINSPEGRQPHKFFSLTRGTSCCHRHRVLLANFRGKSDTCGFPPESLQNGLSERSLAPGNVWDQWAGSARTTNPREPASPERARCTSPGAQRRGCCFRCA</sequence>